<dbReference type="AlphaFoldDB" id="A0A8S1IVF3"/>
<reference evidence="1" key="1">
    <citation type="submission" date="2020-12" db="EMBL/GenBank/DDBJ databases">
        <authorList>
            <person name="Iha C."/>
        </authorList>
    </citation>
    <scope>NUCLEOTIDE SEQUENCE</scope>
</reference>
<proteinExistence type="predicted"/>
<dbReference type="SUPFAM" id="SSF53335">
    <property type="entry name" value="S-adenosyl-L-methionine-dependent methyltransferases"/>
    <property type="match status" value="1"/>
</dbReference>
<dbReference type="OrthoDB" id="46564at2759"/>
<name>A0A8S1IVF3_9CHLO</name>
<evidence type="ECO:0000313" key="1">
    <source>
        <dbReference type="EMBL" id="CAD7698794.1"/>
    </source>
</evidence>
<dbReference type="InterPro" id="IPR029063">
    <property type="entry name" value="SAM-dependent_MTases_sf"/>
</dbReference>
<protein>
    <submittedName>
        <fullName evidence="1">Uncharacterized protein</fullName>
    </submittedName>
</protein>
<dbReference type="CDD" id="cd02440">
    <property type="entry name" value="AdoMet_MTases"/>
    <property type="match status" value="1"/>
</dbReference>
<comment type="caution">
    <text evidence="1">The sequence shown here is derived from an EMBL/GenBank/DDBJ whole genome shotgun (WGS) entry which is preliminary data.</text>
</comment>
<dbReference type="Gene3D" id="3.40.50.150">
    <property type="entry name" value="Vaccinia Virus protein VP39"/>
    <property type="match status" value="1"/>
</dbReference>
<dbReference type="InterPro" id="IPR019410">
    <property type="entry name" value="Methyltransf_16"/>
</dbReference>
<keyword evidence="2" id="KW-1185">Reference proteome</keyword>
<dbReference type="PANTHER" id="PTHR14614">
    <property type="entry name" value="HEPATOCELLULAR CARCINOMA-ASSOCIATED ANTIGEN"/>
    <property type="match status" value="1"/>
</dbReference>
<evidence type="ECO:0000313" key="2">
    <source>
        <dbReference type="Proteomes" id="UP000708148"/>
    </source>
</evidence>
<dbReference type="Pfam" id="PF10294">
    <property type="entry name" value="Methyltransf_16"/>
    <property type="match status" value="1"/>
</dbReference>
<accession>A0A8S1IVF3</accession>
<dbReference type="EMBL" id="CAJHUC010000886">
    <property type="protein sequence ID" value="CAD7698794.1"/>
    <property type="molecule type" value="Genomic_DNA"/>
</dbReference>
<dbReference type="Proteomes" id="UP000708148">
    <property type="component" value="Unassembled WGS sequence"/>
</dbReference>
<gene>
    <name evidence="1" type="ORF">OSTQU699_LOCUS4153</name>
</gene>
<sequence length="251" mass="27169">MLPDADDGSYAPEWEGDGAGGFGQDVGALFLQPEEWVEEDVAVGANTFRVRCLAGDNRHIKSQTGLMRWEGSAALARFIASSKSLLLNKSVLELGCGTSPLPSLAALAAQPTKVYVTDGSPNVVNMAERNIIGNCGIVDTSRAQFRVIEWGNNEQIEDIVQEVPSGFDVVLGADVLYSKLAVPLFFSTCTKLLVKSNTARLLVCYIIRSVSEAEVLKCARSAGFEWESLKHQLPTAEGDCPSLQLMMFHRA</sequence>
<organism evidence="1 2">
    <name type="scientific">Ostreobium quekettii</name>
    <dbReference type="NCBI Taxonomy" id="121088"/>
    <lineage>
        <taxon>Eukaryota</taxon>
        <taxon>Viridiplantae</taxon>
        <taxon>Chlorophyta</taxon>
        <taxon>core chlorophytes</taxon>
        <taxon>Ulvophyceae</taxon>
        <taxon>TCBD clade</taxon>
        <taxon>Bryopsidales</taxon>
        <taxon>Ostreobineae</taxon>
        <taxon>Ostreobiaceae</taxon>
        <taxon>Ostreobium</taxon>
    </lineage>
</organism>